<reference evidence="3" key="1">
    <citation type="submission" date="2005-09" db="EMBL/GenBank/DDBJ databases">
        <authorList>
            <person name="Mural R.J."/>
            <person name="Li P.W."/>
            <person name="Adams M.D."/>
            <person name="Amanatides P.G."/>
            <person name="Baden-Tillson H."/>
            <person name="Barnstead M."/>
            <person name="Chin S.H."/>
            <person name="Dew I."/>
            <person name="Evans C.A."/>
            <person name="Ferriera S."/>
            <person name="Flanigan M."/>
            <person name="Fosler C."/>
            <person name="Glodek A."/>
            <person name="Gu Z."/>
            <person name="Holt R.A."/>
            <person name="Jennings D."/>
            <person name="Kraft C.L."/>
            <person name="Lu F."/>
            <person name="Nguyen T."/>
            <person name="Nusskern D.R."/>
            <person name="Pfannkoch C.M."/>
            <person name="Sitter C."/>
            <person name="Sutton G.G."/>
            <person name="Venter J.C."/>
            <person name="Wang Z."/>
            <person name="Woodage T."/>
            <person name="Zheng X.H."/>
            <person name="Zhong F."/>
        </authorList>
    </citation>
    <scope>NUCLEOTIDE SEQUENCE [LARGE SCALE GENOMIC DNA]</scope>
    <source>
        <strain>BN</strain>
        <strain evidence="3">Sprague-Dawley</strain>
    </source>
</reference>
<evidence type="ECO:0000313" key="3">
    <source>
        <dbReference type="Proteomes" id="UP000234681"/>
    </source>
</evidence>
<protein>
    <submittedName>
        <fullName evidence="2">RCG26543, isoform CRA_a</fullName>
    </submittedName>
</protein>
<evidence type="ECO:0000256" key="1">
    <source>
        <dbReference type="SAM" id="Phobius"/>
    </source>
</evidence>
<name>A6HPA9_RAT</name>
<dbReference type="AlphaFoldDB" id="A6HPA9"/>
<gene>
    <name evidence="2" type="ORF">rCG_26543</name>
</gene>
<sequence>MVQLLSGFCLVFEITVIVLLKVVLSYRWVVFLGYII</sequence>
<keyword evidence="1" id="KW-0812">Transmembrane</keyword>
<proteinExistence type="predicted"/>
<evidence type="ECO:0000313" key="2">
    <source>
        <dbReference type="EMBL" id="EDL79860.1"/>
    </source>
</evidence>
<accession>A6HPA9</accession>
<keyword evidence="1" id="KW-1133">Transmembrane helix</keyword>
<organism evidence="2 3">
    <name type="scientific">Rattus norvegicus</name>
    <name type="common">Rat</name>
    <dbReference type="NCBI Taxonomy" id="10116"/>
    <lineage>
        <taxon>Eukaryota</taxon>
        <taxon>Metazoa</taxon>
        <taxon>Chordata</taxon>
        <taxon>Craniata</taxon>
        <taxon>Vertebrata</taxon>
        <taxon>Euteleostomi</taxon>
        <taxon>Mammalia</taxon>
        <taxon>Eutheria</taxon>
        <taxon>Euarchontoglires</taxon>
        <taxon>Glires</taxon>
        <taxon>Rodentia</taxon>
        <taxon>Myomorpha</taxon>
        <taxon>Muroidea</taxon>
        <taxon>Muridae</taxon>
        <taxon>Murinae</taxon>
        <taxon>Rattus</taxon>
    </lineage>
</organism>
<keyword evidence="1" id="KW-0472">Membrane</keyword>
<dbReference type="Proteomes" id="UP000234681">
    <property type="component" value="Chromosome 3"/>
</dbReference>
<dbReference type="EMBL" id="CH473949">
    <property type="protein sequence ID" value="EDL79860.1"/>
    <property type="molecule type" value="Genomic_DNA"/>
</dbReference>
<feature type="transmembrane region" description="Helical" evidence="1">
    <location>
        <begin position="7"/>
        <end position="29"/>
    </location>
</feature>